<keyword evidence="2" id="KW-1185">Reference proteome</keyword>
<organism evidence="1 2">
    <name type="scientific">Liparis tanakae</name>
    <name type="common">Tanaka's snailfish</name>
    <dbReference type="NCBI Taxonomy" id="230148"/>
    <lineage>
        <taxon>Eukaryota</taxon>
        <taxon>Metazoa</taxon>
        <taxon>Chordata</taxon>
        <taxon>Craniata</taxon>
        <taxon>Vertebrata</taxon>
        <taxon>Euteleostomi</taxon>
        <taxon>Actinopterygii</taxon>
        <taxon>Neopterygii</taxon>
        <taxon>Teleostei</taxon>
        <taxon>Neoteleostei</taxon>
        <taxon>Acanthomorphata</taxon>
        <taxon>Eupercaria</taxon>
        <taxon>Perciformes</taxon>
        <taxon>Cottioidei</taxon>
        <taxon>Cottales</taxon>
        <taxon>Liparidae</taxon>
        <taxon>Liparis</taxon>
    </lineage>
</organism>
<dbReference type="EMBL" id="SRLO01001512">
    <property type="protein sequence ID" value="TNN37255.1"/>
    <property type="molecule type" value="Genomic_DNA"/>
</dbReference>
<name>A0A4Z2F8C4_9TELE</name>
<gene>
    <name evidence="1" type="ORF">EYF80_052573</name>
</gene>
<protein>
    <submittedName>
        <fullName evidence="1">Uncharacterized protein</fullName>
    </submittedName>
</protein>
<reference evidence="1 2" key="1">
    <citation type="submission" date="2019-03" db="EMBL/GenBank/DDBJ databases">
        <title>First draft genome of Liparis tanakae, snailfish: a comprehensive survey of snailfish specific genes.</title>
        <authorList>
            <person name="Kim W."/>
            <person name="Song I."/>
            <person name="Jeong J.-H."/>
            <person name="Kim D."/>
            <person name="Kim S."/>
            <person name="Ryu S."/>
            <person name="Song J.Y."/>
            <person name="Lee S.K."/>
        </authorList>
    </citation>
    <scope>NUCLEOTIDE SEQUENCE [LARGE SCALE GENOMIC DNA]</scope>
    <source>
        <tissue evidence="1">Muscle</tissue>
    </source>
</reference>
<evidence type="ECO:0000313" key="1">
    <source>
        <dbReference type="EMBL" id="TNN37255.1"/>
    </source>
</evidence>
<dbReference type="Proteomes" id="UP000314294">
    <property type="component" value="Unassembled WGS sequence"/>
</dbReference>
<evidence type="ECO:0000313" key="2">
    <source>
        <dbReference type="Proteomes" id="UP000314294"/>
    </source>
</evidence>
<dbReference type="AlphaFoldDB" id="A0A4Z2F8C4"/>
<proteinExistence type="predicted"/>
<sequence length="141" mass="16200">MAGRMAVKMEGRMARRMARPMFSRSIVSSLVSMMSCLTRAHWALLIGCSRTRLVLFLRPVPEQRGDHGMDSSLRRITQPQAADDCLLPAAHGGPFIKGDAKLKLCNLRLNQLFRQPWPIQQEWARWLGEALRRLLFRKINM</sequence>
<accession>A0A4Z2F8C4</accession>
<comment type="caution">
    <text evidence="1">The sequence shown here is derived from an EMBL/GenBank/DDBJ whole genome shotgun (WGS) entry which is preliminary data.</text>
</comment>